<keyword evidence="5" id="KW-0808">Transferase</keyword>
<evidence type="ECO:0000256" key="2">
    <source>
        <dbReference type="ARBA" id="ARBA00004906"/>
    </source>
</evidence>
<keyword evidence="12" id="KW-1133">Transmembrane helix</keyword>
<keyword evidence="10" id="KW-0862">Zinc</keyword>
<evidence type="ECO:0000256" key="12">
    <source>
        <dbReference type="ARBA" id="ARBA00022989"/>
    </source>
</evidence>
<keyword evidence="11" id="KW-0653">Protein transport</keyword>
<evidence type="ECO:0000313" key="22">
    <source>
        <dbReference type="Proteomes" id="UP000807716"/>
    </source>
</evidence>
<evidence type="ECO:0000259" key="20">
    <source>
        <dbReference type="PROSITE" id="PS50089"/>
    </source>
</evidence>
<dbReference type="EMBL" id="JAAAJB010000002">
    <property type="protein sequence ID" value="KAG0270611.1"/>
    <property type="molecule type" value="Genomic_DNA"/>
</dbReference>
<comment type="similarity">
    <text evidence="3">Belongs to the pex2/pex10/pex12 family.</text>
</comment>
<dbReference type="PROSITE" id="PS50089">
    <property type="entry name" value="ZF_RING_2"/>
    <property type="match status" value="1"/>
</dbReference>
<dbReference type="GO" id="GO:0016562">
    <property type="term" value="P:protein import into peroxisome matrix, receptor recycling"/>
    <property type="evidence" value="ECO:0007669"/>
    <property type="project" value="UniProtKB-ARBA"/>
</dbReference>
<dbReference type="OrthoDB" id="1701437at2759"/>
<evidence type="ECO:0000256" key="4">
    <source>
        <dbReference type="ARBA" id="ARBA00022448"/>
    </source>
</evidence>
<keyword evidence="6" id="KW-0812">Transmembrane</keyword>
<evidence type="ECO:0000256" key="7">
    <source>
        <dbReference type="ARBA" id="ARBA00022723"/>
    </source>
</evidence>
<evidence type="ECO:0000256" key="3">
    <source>
        <dbReference type="ARBA" id="ARBA00008704"/>
    </source>
</evidence>
<proteinExistence type="inferred from homology"/>
<comment type="catalytic activity">
    <reaction evidence="16">
        <text>[E2 ubiquitin-conjugating enzyme]-S-ubiquitinyl-L-cysteine + [acceptor protein]-L-cysteine = [E2 ubiquitin-conjugating enzyme]-L-cysteine + [acceptor protein]-S-ubiquitinyl-L-cysteine.</text>
        <dbReference type="EC" id="2.3.2.36"/>
    </reaction>
</comment>
<evidence type="ECO:0000256" key="5">
    <source>
        <dbReference type="ARBA" id="ARBA00022679"/>
    </source>
</evidence>
<protein>
    <recommendedName>
        <fullName evidence="17">RING-type E3 ubiquitin transferase (cysteine targeting)</fullName>
        <ecNumber evidence="17">2.3.2.36</ecNumber>
    </recommendedName>
    <alternativeName>
        <fullName evidence="15">Peroxin-2</fullName>
    </alternativeName>
</protein>
<evidence type="ECO:0000256" key="19">
    <source>
        <dbReference type="SAM" id="MobiDB-lite"/>
    </source>
</evidence>
<evidence type="ECO:0000256" key="15">
    <source>
        <dbReference type="ARBA" id="ARBA00032511"/>
    </source>
</evidence>
<dbReference type="InterPro" id="IPR006845">
    <property type="entry name" value="Pex_N"/>
</dbReference>
<evidence type="ECO:0000256" key="17">
    <source>
        <dbReference type="ARBA" id="ARBA00034523"/>
    </source>
</evidence>
<evidence type="ECO:0000256" key="16">
    <source>
        <dbReference type="ARBA" id="ARBA00034438"/>
    </source>
</evidence>
<dbReference type="GO" id="GO:0005778">
    <property type="term" value="C:peroxisomal membrane"/>
    <property type="evidence" value="ECO:0007669"/>
    <property type="project" value="UniProtKB-SubCell"/>
</dbReference>
<dbReference type="Pfam" id="PF04757">
    <property type="entry name" value="Pex2_Pex12"/>
    <property type="match status" value="1"/>
</dbReference>
<dbReference type="SUPFAM" id="SSF57850">
    <property type="entry name" value="RING/U-box"/>
    <property type="match status" value="1"/>
</dbReference>
<dbReference type="Gene3D" id="3.30.40.10">
    <property type="entry name" value="Zinc/RING finger domain, C3HC4 (zinc finger)"/>
    <property type="match status" value="1"/>
</dbReference>
<dbReference type="PROSITE" id="PS00518">
    <property type="entry name" value="ZF_RING_1"/>
    <property type="match status" value="1"/>
</dbReference>
<evidence type="ECO:0000256" key="9">
    <source>
        <dbReference type="ARBA" id="ARBA00022786"/>
    </source>
</evidence>
<keyword evidence="9" id="KW-0833">Ubl conjugation pathway</keyword>
<accession>A0A9P6UDI8</accession>
<dbReference type="GO" id="GO:0061630">
    <property type="term" value="F:ubiquitin protein ligase activity"/>
    <property type="evidence" value="ECO:0007669"/>
    <property type="project" value="UniProtKB-EC"/>
</dbReference>
<evidence type="ECO:0000256" key="13">
    <source>
        <dbReference type="ARBA" id="ARBA00023136"/>
    </source>
</evidence>
<keyword evidence="14" id="KW-0576">Peroxisome</keyword>
<dbReference type="EC" id="2.3.2.36" evidence="17"/>
<evidence type="ECO:0000256" key="8">
    <source>
        <dbReference type="ARBA" id="ARBA00022771"/>
    </source>
</evidence>
<dbReference type="PANTHER" id="PTHR48178">
    <property type="entry name" value="PEROXISOME BIOGENESIS FACTOR 2"/>
    <property type="match status" value="1"/>
</dbReference>
<dbReference type="InterPro" id="IPR017907">
    <property type="entry name" value="Znf_RING_CS"/>
</dbReference>
<dbReference type="AlphaFoldDB" id="A0A9P6UDI8"/>
<feature type="region of interest" description="Disordered" evidence="19">
    <location>
        <begin position="366"/>
        <end position="397"/>
    </location>
</feature>
<dbReference type="CDD" id="cd16526">
    <property type="entry name" value="RING-HC_PEX2"/>
    <property type="match status" value="1"/>
</dbReference>
<dbReference type="PANTHER" id="PTHR48178:SF1">
    <property type="entry name" value="PEROXISOME BIOGENESIS FACTOR 2"/>
    <property type="match status" value="1"/>
</dbReference>
<evidence type="ECO:0000256" key="6">
    <source>
        <dbReference type="ARBA" id="ARBA00022692"/>
    </source>
</evidence>
<dbReference type="Proteomes" id="UP000807716">
    <property type="component" value="Unassembled WGS sequence"/>
</dbReference>
<name>A0A9P6UDI8_9FUNG</name>
<comment type="pathway">
    <text evidence="2">Protein modification; protein ubiquitination.</text>
</comment>
<keyword evidence="4" id="KW-0813">Transport</keyword>
<evidence type="ECO:0000313" key="21">
    <source>
        <dbReference type="EMBL" id="KAG0270611.1"/>
    </source>
</evidence>
<feature type="domain" description="RING-type" evidence="20">
    <location>
        <begin position="294"/>
        <end position="353"/>
    </location>
</feature>
<evidence type="ECO:0000256" key="10">
    <source>
        <dbReference type="ARBA" id="ARBA00022833"/>
    </source>
</evidence>
<evidence type="ECO:0000256" key="11">
    <source>
        <dbReference type="ARBA" id="ARBA00022927"/>
    </source>
</evidence>
<keyword evidence="8 18" id="KW-0863">Zinc-finger</keyword>
<dbReference type="GO" id="GO:0008270">
    <property type="term" value="F:zinc ion binding"/>
    <property type="evidence" value="ECO:0007669"/>
    <property type="project" value="UniProtKB-KW"/>
</dbReference>
<comment type="caution">
    <text evidence="21">The sequence shown here is derived from an EMBL/GenBank/DDBJ whole genome shotgun (WGS) entry which is preliminary data.</text>
</comment>
<dbReference type="GO" id="GO:0016567">
    <property type="term" value="P:protein ubiquitination"/>
    <property type="evidence" value="ECO:0007669"/>
    <property type="project" value="UniProtKB-ARBA"/>
</dbReference>
<keyword evidence="13" id="KW-0472">Membrane</keyword>
<keyword evidence="7" id="KW-0479">Metal-binding</keyword>
<dbReference type="InterPro" id="IPR013083">
    <property type="entry name" value="Znf_RING/FYVE/PHD"/>
</dbReference>
<dbReference type="InterPro" id="IPR025654">
    <property type="entry name" value="PEX2/10"/>
</dbReference>
<dbReference type="SMART" id="SM00184">
    <property type="entry name" value="RING"/>
    <property type="match status" value="1"/>
</dbReference>
<evidence type="ECO:0000256" key="18">
    <source>
        <dbReference type="PROSITE-ProRule" id="PRU00175"/>
    </source>
</evidence>
<evidence type="ECO:0000256" key="1">
    <source>
        <dbReference type="ARBA" id="ARBA00004585"/>
    </source>
</evidence>
<dbReference type="InterPro" id="IPR045859">
    <property type="entry name" value="RING-HC_PEX2"/>
</dbReference>
<gene>
    <name evidence="21" type="primary">PEX2</name>
    <name evidence="21" type="ORF">DFQ27_002602</name>
</gene>
<dbReference type="InterPro" id="IPR001841">
    <property type="entry name" value="Znf_RING"/>
</dbReference>
<reference evidence="21" key="1">
    <citation type="journal article" date="2020" name="Fungal Divers.">
        <title>Resolving the Mortierellaceae phylogeny through synthesis of multi-gene phylogenetics and phylogenomics.</title>
        <authorList>
            <person name="Vandepol N."/>
            <person name="Liber J."/>
            <person name="Desiro A."/>
            <person name="Na H."/>
            <person name="Kennedy M."/>
            <person name="Barry K."/>
            <person name="Grigoriev I.V."/>
            <person name="Miller A.N."/>
            <person name="O'Donnell K."/>
            <person name="Stajich J.E."/>
            <person name="Bonito G."/>
        </authorList>
    </citation>
    <scope>NUCLEOTIDE SEQUENCE</scope>
    <source>
        <strain evidence="21">BC1065</strain>
    </source>
</reference>
<sequence>MATPSPLHRAVQPPSAVPVPFWEPDWKRIQAPLAALRRQLASFPSPPLRIMKVSQLDAELLDDELLETMKDQLWSAFALFKASSPTIKERVKPELTLLLNLVMYKFSVYDMGATYGSQLQNLVYRNERKHKGGLQSTATDAPLTQNQKIAYGVVTVGGSYLTERLNRIVTEQGWGELPDDNIKKRVWTVLQKTGGAFRILSLLNFLAFLYSGKYRSILERVLSMRLVYAQRASNRQASFEFLNRQMVWHAFTEFLMFLVPLINVSKLKRNVKNMLLPAAFQSPNDLAMLPKHICAICHENNNAVSATAGAGTPGTVMSTVIHNPYVTSCGHVYCYYCIKTKMMIDDEWCCLRCGKKVEAIARFIETSPAEDESEEKGGDNSEPTLDGNPTGALETIA</sequence>
<comment type="subcellular location">
    <subcellularLocation>
        <location evidence="1">Peroxisome membrane</location>
        <topology evidence="1">Multi-pass membrane protein</topology>
    </subcellularLocation>
</comment>
<organism evidence="21 22">
    <name type="scientific">Actinomortierella ambigua</name>
    <dbReference type="NCBI Taxonomy" id="1343610"/>
    <lineage>
        <taxon>Eukaryota</taxon>
        <taxon>Fungi</taxon>
        <taxon>Fungi incertae sedis</taxon>
        <taxon>Mucoromycota</taxon>
        <taxon>Mortierellomycotina</taxon>
        <taxon>Mortierellomycetes</taxon>
        <taxon>Mortierellales</taxon>
        <taxon>Mortierellaceae</taxon>
        <taxon>Actinomortierella</taxon>
    </lineage>
</organism>
<evidence type="ECO:0000256" key="14">
    <source>
        <dbReference type="ARBA" id="ARBA00023140"/>
    </source>
</evidence>
<keyword evidence="22" id="KW-1185">Reference proteome</keyword>